<gene>
    <name evidence="2" type="ORF">JCM16775_0863</name>
</gene>
<name>A0A510JIS5_9FUSO</name>
<dbReference type="EMBL" id="AP019823">
    <property type="protein sequence ID" value="BBM38155.1"/>
    <property type="molecule type" value="Genomic_DNA"/>
</dbReference>
<reference evidence="2 3" key="1">
    <citation type="submission" date="2019-07" db="EMBL/GenBank/DDBJ databases">
        <title>Complete Genome Sequence of Leptotrichia hofstadii Strain JCM16775.</title>
        <authorList>
            <person name="Watanabe S."/>
            <person name="Cui L."/>
        </authorList>
    </citation>
    <scope>NUCLEOTIDE SEQUENCE [LARGE SCALE GENOMIC DNA]</scope>
    <source>
        <strain evidence="2 3">JCM16775</strain>
    </source>
</reference>
<dbReference type="Proteomes" id="UP000321892">
    <property type="component" value="Chromosome"/>
</dbReference>
<evidence type="ECO:0000313" key="2">
    <source>
        <dbReference type="EMBL" id="BBM38155.1"/>
    </source>
</evidence>
<dbReference type="Gene3D" id="1.25.40.10">
    <property type="entry name" value="Tetratricopeptide repeat domain"/>
    <property type="match status" value="2"/>
</dbReference>
<dbReference type="Pfam" id="PF13432">
    <property type="entry name" value="TPR_16"/>
    <property type="match status" value="1"/>
</dbReference>
<dbReference type="KEGG" id="lhf:JCM16775_0863"/>
<evidence type="ECO:0008006" key="4">
    <source>
        <dbReference type="Google" id="ProtNLM"/>
    </source>
</evidence>
<evidence type="ECO:0000256" key="1">
    <source>
        <dbReference type="PROSITE-ProRule" id="PRU00339"/>
    </source>
</evidence>
<organism evidence="2 3">
    <name type="scientific">Leptotrichia hofstadii</name>
    <dbReference type="NCBI Taxonomy" id="157688"/>
    <lineage>
        <taxon>Bacteria</taxon>
        <taxon>Fusobacteriati</taxon>
        <taxon>Fusobacteriota</taxon>
        <taxon>Fusobacteriia</taxon>
        <taxon>Fusobacteriales</taxon>
        <taxon>Leptotrichiaceae</taxon>
        <taxon>Leptotrichia</taxon>
    </lineage>
</organism>
<dbReference type="InterPro" id="IPR011990">
    <property type="entry name" value="TPR-like_helical_dom_sf"/>
</dbReference>
<proteinExistence type="predicted"/>
<keyword evidence="1" id="KW-0802">TPR repeat</keyword>
<dbReference type="Pfam" id="PF13374">
    <property type="entry name" value="TPR_10"/>
    <property type="match status" value="1"/>
</dbReference>
<sequence>MKKVLIGLFLIASLSVLGVNKGKLPMQRDIDYVWYHYELDPKYENLFSKQKKEFKDKWDIYQDKNDYKNFIVLLKKYIEKYPNDAYAYEALGTMYMATNNFKEAEKNYLKAMELGDNDTAKFSLVVLYSKKELNNDKEKTKLGEKYYEELKKEGFKSYDSLEILRGSKTGALLGSAKAIFGLAAYYDNYENYKISEKYATEFLEFDKENLDNLTFLSNAYIAQKKYAESEKLFLPLAQKGMMQAQYLLALGYYHAGNLKEAEKWAKKTLEKPERKQSDDIEAAKELLNRINSKLKELNKK</sequence>
<dbReference type="PROSITE" id="PS50005">
    <property type="entry name" value="TPR"/>
    <property type="match status" value="1"/>
</dbReference>
<protein>
    <recommendedName>
        <fullName evidence="4">Tetratricopeptide repeat protein</fullName>
    </recommendedName>
</protein>
<dbReference type="SUPFAM" id="SSF81901">
    <property type="entry name" value="HCP-like"/>
    <property type="match status" value="1"/>
</dbReference>
<dbReference type="OrthoDB" id="81994at2"/>
<keyword evidence="3" id="KW-1185">Reference proteome</keyword>
<accession>A0A510JIS5</accession>
<dbReference type="AlphaFoldDB" id="A0A510JIS5"/>
<dbReference type="InterPro" id="IPR019734">
    <property type="entry name" value="TPR_rpt"/>
</dbReference>
<evidence type="ECO:0000313" key="3">
    <source>
        <dbReference type="Proteomes" id="UP000321892"/>
    </source>
</evidence>
<feature type="repeat" description="TPR" evidence="1">
    <location>
        <begin position="85"/>
        <end position="118"/>
    </location>
</feature>
<dbReference type="RefSeq" id="WP_026746675.1">
    <property type="nucleotide sequence ID" value="NZ_AP019823.1"/>
</dbReference>
<dbReference type="SMART" id="SM00028">
    <property type="entry name" value="TPR"/>
    <property type="match status" value="3"/>
</dbReference>